<reference evidence="1 2" key="1">
    <citation type="journal article" date="2018" name="Front. Microbiol.">
        <title>Hydrolytic Capabilities as a Key to Environmental Success: Chitinolytic and Cellulolytic Acidobacteria From Acidic Sub-arctic Soils and Boreal Peatlands.</title>
        <authorList>
            <person name="Belova S.E."/>
            <person name="Ravin N.V."/>
            <person name="Pankratov T.A."/>
            <person name="Rakitin A.L."/>
            <person name="Ivanova A.A."/>
            <person name="Beletsky A.V."/>
            <person name="Mardanov A.V."/>
            <person name="Sinninghe Damste J.S."/>
            <person name="Dedysh S.N."/>
        </authorList>
    </citation>
    <scope>NUCLEOTIDE SEQUENCE [LARGE SCALE GENOMIC DNA]</scope>
    <source>
        <strain evidence="1 2">SBC82</strain>
    </source>
</reference>
<dbReference type="KEGG" id="abas:ACPOL_1994"/>
<evidence type="ECO:0000313" key="1">
    <source>
        <dbReference type="EMBL" id="AXC11330.1"/>
    </source>
</evidence>
<name>A0A2Z5FX83_9BACT</name>
<proteinExistence type="predicted"/>
<sequence>MHRSLDSRQEWHRGPLGLTDLSYFEDVAWADRNTIVFAFTAGSIYDWHKSARRLWTVS</sequence>
<organism evidence="1 2">
    <name type="scientific">Acidisarcina polymorpha</name>
    <dbReference type="NCBI Taxonomy" id="2211140"/>
    <lineage>
        <taxon>Bacteria</taxon>
        <taxon>Pseudomonadati</taxon>
        <taxon>Acidobacteriota</taxon>
        <taxon>Terriglobia</taxon>
        <taxon>Terriglobales</taxon>
        <taxon>Acidobacteriaceae</taxon>
        <taxon>Acidisarcina</taxon>
    </lineage>
</organism>
<accession>A0A2Z5FX83</accession>
<dbReference type="AlphaFoldDB" id="A0A2Z5FX83"/>
<protein>
    <submittedName>
        <fullName evidence="1">Uncharacterized protein</fullName>
    </submittedName>
</protein>
<keyword evidence="2" id="KW-1185">Reference proteome</keyword>
<evidence type="ECO:0000313" key="2">
    <source>
        <dbReference type="Proteomes" id="UP000253606"/>
    </source>
</evidence>
<dbReference type="EMBL" id="CP030840">
    <property type="protein sequence ID" value="AXC11330.1"/>
    <property type="molecule type" value="Genomic_DNA"/>
</dbReference>
<gene>
    <name evidence="1" type="ORF">ACPOL_1994</name>
</gene>
<dbReference type="Proteomes" id="UP000253606">
    <property type="component" value="Chromosome"/>
</dbReference>